<feature type="region of interest" description="Disordered" evidence="1">
    <location>
        <begin position="165"/>
        <end position="187"/>
    </location>
</feature>
<accession>A0ABV0US69</accession>
<gene>
    <name evidence="3" type="ORF">ILYODFUR_014334</name>
</gene>
<dbReference type="Pfam" id="PF22486">
    <property type="entry name" value="MATH_2"/>
    <property type="match status" value="1"/>
</dbReference>
<dbReference type="Proteomes" id="UP001482620">
    <property type="component" value="Unassembled WGS sequence"/>
</dbReference>
<protein>
    <recommendedName>
        <fullName evidence="2">MAM domain-containing protein</fullName>
    </recommendedName>
</protein>
<dbReference type="Gene3D" id="2.60.210.10">
    <property type="entry name" value="Apoptosis, Tumor Necrosis Factor Receptor Associated Protein 2, Chain A"/>
    <property type="match status" value="1"/>
</dbReference>
<dbReference type="SUPFAM" id="SSF49899">
    <property type="entry name" value="Concanavalin A-like lectins/glucanases"/>
    <property type="match status" value="1"/>
</dbReference>
<dbReference type="InterPro" id="IPR013320">
    <property type="entry name" value="ConA-like_dom_sf"/>
</dbReference>
<reference evidence="3 4" key="1">
    <citation type="submission" date="2021-06" db="EMBL/GenBank/DDBJ databases">
        <authorList>
            <person name="Palmer J.M."/>
        </authorList>
    </citation>
    <scope>NUCLEOTIDE SEQUENCE [LARGE SCALE GENOMIC DNA]</scope>
    <source>
        <strain evidence="4">if_2019</strain>
        <tissue evidence="3">Muscle</tissue>
    </source>
</reference>
<dbReference type="PROSITE" id="PS50060">
    <property type="entry name" value="MAM_2"/>
    <property type="match status" value="1"/>
</dbReference>
<comment type="caution">
    <text evidence="3">The sequence shown here is derived from an EMBL/GenBank/DDBJ whole genome shotgun (WGS) entry which is preliminary data.</text>
</comment>
<evidence type="ECO:0000313" key="4">
    <source>
        <dbReference type="Proteomes" id="UP001482620"/>
    </source>
</evidence>
<dbReference type="EMBL" id="JAHRIQ010082301">
    <property type="protein sequence ID" value="MEQ2247951.1"/>
    <property type="molecule type" value="Genomic_DNA"/>
</dbReference>
<dbReference type="InterPro" id="IPR002083">
    <property type="entry name" value="MATH/TRAF_dom"/>
</dbReference>
<dbReference type="InterPro" id="IPR008974">
    <property type="entry name" value="TRAF-like"/>
</dbReference>
<feature type="domain" description="MAM" evidence="2">
    <location>
        <begin position="1"/>
        <end position="80"/>
    </location>
</feature>
<keyword evidence="4" id="KW-1185">Reference proteome</keyword>
<dbReference type="InterPro" id="IPR000998">
    <property type="entry name" value="MAM_dom"/>
</dbReference>
<dbReference type="Pfam" id="PF00629">
    <property type="entry name" value="MAM"/>
    <property type="match status" value="1"/>
</dbReference>
<dbReference type="SUPFAM" id="SSF49599">
    <property type="entry name" value="TRAF domain-like"/>
    <property type="match status" value="1"/>
</dbReference>
<proteinExistence type="predicted"/>
<dbReference type="Gene3D" id="2.60.120.200">
    <property type="match status" value="1"/>
</dbReference>
<evidence type="ECO:0000256" key="1">
    <source>
        <dbReference type="SAM" id="MobiDB-lite"/>
    </source>
</evidence>
<evidence type="ECO:0000259" key="2">
    <source>
        <dbReference type="PROSITE" id="PS50060"/>
    </source>
</evidence>
<evidence type="ECO:0000313" key="3">
    <source>
        <dbReference type="EMBL" id="MEQ2247951.1"/>
    </source>
</evidence>
<feature type="compositionally biased region" description="Polar residues" evidence="1">
    <location>
        <begin position="165"/>
        <end position="182"/>
    </location>
</feature>
<organism evidence="3 4">
    <name type="scientific">Ilyodon furcidens</name>
    <name type="common">goldbreast splitfin</name>
    <dbReference type="NCBI Taxonomy" id="33524"/>
    <lineage>
        <taxon>Eukaryota</taxon>
        <taxon>Metazoa</taxon>
        <taxon>Chordata</taxon>
        <taxon>Craniata</taxon>
        <taxon>Vertebrata</taxon>
        <taxon>Euteleostomi</taxon>
        <taxon>Actinopterygii</taxon>
        <taxon>Neopterygii</taxon>
        <taxon>Teleostei</taxon>
        <taxon>Neoteleostei</taxon>
        <taxon>Acanthomorphata</taxon>
        <taxon>Ovalentaria</taxon>
        <taxon>Atherinomorphae</taxon>
        <taxon>Cyprinodontiformes</taxon>
        <taxon>Goodeidae</taxon>
        <taxon>Ilyodon</taxon>
    </lineage>
</organism>
<sequence length="202" mass="22544">MRVTNSTFGSEFQDEQDNTGSLHLMGQITGLLTSHWKLHHVSLNATKNYQVVFEVRKGPGSSSGGFSIDDINLSETECPHLSLQIDDFEQLLKTSDKETIVYNPQQYSTEGYAYRAAVLLNQTAVGLFVQLLSGDHDNQLRWPCLNKQITLQMLDQTPNIQLEMSKQRSITTTENQTTSDGSQPIMLLKPSTTTASSAYLLQ</sequence>
<name>A0ABV0US69_9TELE</name>